<dbReference type="Gramene" id="PGSC0003DMT400065567">
    <property type="protein sequence ID" value="PGSC0003DMT400065567"/>
    <property type="gene ID" value="PGSC0003DMG401025508"/>
</dbReference>
<dbReference type="HOGENOM" id="CLU_2890266_0_0_1"/>
<name>M1CE94_SOLTU</name>
<protein>
    <submittedName>
        <fullName evidence="2">Uncharacterized protein</fullName>
    </submittedName>
</protein>
<organism evidence="2 3">
    <name type="scientific">Solanum tuberosum</name>
    <name type="common">Potato</name>
    <dbReference type="NCBI Taxonomy" id="4113"/>
    <lineage>
        <taxon>Eukaryota</taxon>
        <taxon>Viridiplantae</taxon>
        <taxon>Streptophyta</taxon>
        <taxon>Embryophyta</taxon>
        <taxon>Tracheophyta</taxon>
        <taxon>Spermatophyta</taxon>
        <taxon>Magnoliopsida</taxon>
        <taxon>eudicotyledons</taxon>
        <taxon>Gunneridae</taxon>
        <taxon>Pentapetalae</taxon>
        <taxon>asterids</taxon>
        <taxon>lamiids</taxon>
        <taxon>Solanales</taxon>
        <taxon>Solanaceae</taxon>
        <taxon>Solanoideae</taxon>
        <taxon>Solaneae</taxon>
        <taxon>Solanum</taxon>
    </lineage>
</organism>
<keyword evidence="3" id="KW-1185">Reference proteome</keyword>
<accession>M1CE94</accession>
<sequence>MAALFEELPFLEVRPLSESACCNIQEDLLIVLLRQSIKSSQRNAKAELGKTDKGTKSMQKHDT</sequence>
<dbReference type="Proteomes" id="UP000011115">
    <property type="component" value="Unassembled WGS sequence"/>
</dbReference>
<dbReference type="PaxDb" id="4113-PGSC0003DMT400065567"/>
<reference evidence="3" key="1">
    <citation type="journal article" date="2011" name="Nature">
        <title>Genome sequence and analysis of the tuber crop potato.</title>
        <authorList>
            <consortium name="The Potato Genome Sequencing Consortium"/>
        </authorList>
    </citation>
    <scope>NUCLEOTIDE SEQUENCE [LARGE SCALE GENOMIC DNA]</scope>
    <source>
        <strain evidence="3">cv. DM1-3 516 R44</strain>
    </source>
</reference>
<feature type="region of interest" description="Disordered" evidence="1">
    <location>
        <begin position="41"/>
        <end position="63"/>
    </location>
</feature>
<feature type="compositionally biased region" description="Basic and acidic residues" evidence="1">
    <location>
        <begin position="44"/>
        <end position="63"/>
    </location>
</feature>
<evidence type="ECO:0000256" key="1">
    <source>
        <dbReference type="SAM" id="MobiDB-lite"/>
    </source>
</evidence>
<evidence type="ECO:0000313" key="2">
    <source>
        <dbReference type="EnsemblPlants" id="PGSC0003DMT400065567"/>
    </source>
</evidence>
<dbReference type="AlphaFoldDB" id="M1CE94"/>
<dbReference type="EnsemblPlants" id="PGSC0003DMT400065567">
    <property type="protein sequence ID" value="PGSC0003DMT400065567"/>
    <property type="gene ID" value="PGSC0003DMG401025508"/>
</dbReference>
<proteinExistence type="predicted"/>
<dbReference type="InParanoid" id="M1CE94"/>
<evidence type="ECO:0000313" key="3">
    <source>
        <dbReference type="Proteomes" id="UP000011115"/>
    </source>
</evidence>
<reference evidence="2" key="2">
    <citation type="submission" date="2015-06" db="UniProtKB">
        <authorList>
            <consortium name="EnsemblPlants"/>
        </authorList>
    </citation>
    <scope>IDENTIFICATION</scope>
    <source>
        <strain evidence="2">DM1-3 516 R44</strain>
    </source>
</reference>